<dbReference type="Gene3D" id="1.10.357.10">
    <property type="entry name" value="Tetracycline Repressor, domain 2"/>
    <property type="match status" value="1"/>
</dbReference>
<evidence type="ECO:0000313" key="6">
    <source>
        <dbReference type="EMBL" id="WIY00991.1"/>
    </source>
</evidence>
<dbReference type="PRINTS" id="PR00455">
    <property type="entry name" value="HTHTETR"/>
</dbReference>
<proteinExistence type="predicted"/>
<feature type="domain" description="HTH tetR-type" evidence="5">
    <location>
        <begin position="13"/>
        <end position="73"/>
    </location>
</feature>
<dbReference type="SUPFAM" id="SSF46689">
    <property type="entry name" value="Homeodomain-like"/>
    <property type="match status" value="1"/>
</dbReference>
<dbReference type="InterPro" id="IPR050109">
    <property type="entry name" value="HTH-type_TetR-like_transc_reg"/>
</dbReference>
<evidence type="ECO:0000256" key="1">
    <source>
        <dbReference type="ARBA" id="ARBA00023015"/>
    </source>
</evidence>
<sequence>MSPQARTAVDQGRATRKAVIDAAVTLFGTHGYRGCSLAQIGERAGIGRSGVLHHFGTKEQLLVAVLEEHYPSVRDRPEAKAMARGEATFPDLLDEVARVNSRNPELVRFFSVMIGESLTEDHPARQFFVERYDAVRAVFTTAVAGPDADRRVRTLVSVALAAMDGLQLQWLRNPDEVDLVAGVRVITDLLRAQLPQG</sequence>
<evidence type="ECO:0000256" key="2">
    <source>
        <dbReference type="ARBA" id="ARBA00023125"/>
    </source>
</evidence>
<dbReference type="Pfam" id="PF00440">
    <property type="entry name" value="TetR_N"/>
    <property type="match status" value="1"/>
</dbReference>
<evidence type="ECO:0000256" key="4">
    <source>
        <dbReference type="PROSITE-ProRule" id="PRU00335"/>
    </source>
</evidence>
<feature type="DNA-binding region" description="H-T-H motif" evidence="4">
    <location>
        <begin position="36"/>
        <end position="55"/>
    </location>
</feature>
<name>A0A9Y2NCS7_9PSEU</name>
<dbReference type="GO" id="GO:0000976">
    <property type="term" value="F:transcription cis-regulatory region binding"/>
    <property type="evidence" value="ECO:0007669"/>
    <property type="project" value="TreeGrafter"/>
</dbReference>
<dbReference type="GO" id="GO:0003700">
    <property type="term" value="F:DNA-binding transcription factor activity"/>
    <property type="evidence" value="ECO:0007669"/>
    <property type="project" value="TreeGrafter"/>
</dbReference>
<gene>
    <name evidence="6" type="ORF">QRX60_44270</name>
</gene>
<dbReference type="InterPro" id="IPR009057">
    <property type="entry name" value="Homeodomain-like_sf"/>
</dbReference>
<dbReference type="RefSeq" id="WP_285997452.1">
    <property type="nucleotide sequence ID" value="NZ_CP127295.1"/>
</dbReference>
<keyword evidence="2 4" id="KW-0238">DNA-binding</keyword>
<dbReference type="InterPro" id="IPR001647">
    <property type="entry name" value="HTH_TetR"/>
</dbReference>
<dbReference type="Proteomes" id="UP001239397">
    <property type="component" value="Chromosome"/>
</dbReference>
<protein>
    <submittedName>
        <fullName evidence="6">TetR/AcrR family transcriptional regulator</fullName>
    </submittedName>
</protein>
<dbReference type="InterPro" id="IPR036271">
    <property type="entry name" value="Tet_transcr_reg_TetR-rel_C_sf"/>
</dbReference>
<evidence type="ECO:0000256" key="3">
    <source>
        <dbReference type="ARBA" id="ARBA00023163"/>
    </source>
</evidence>
<evidence type="ECO:0000259" key="5">
    <source>
        <dbReference type="PROSITE" id="PS50977"/>
    </source>
</evidence>
<keyword evidence="1" id="KW-0805">Transcription regulation</keyword>
<evidence type="ECO:0000313" key="7">
    <source>
        <dbReference type="Proteomes" id="UP001239397"/>
    </source>
</evidence>
<keyword evidence="7" id="KW-1185">Reference proteome</keyword>
<dbReference type="PANTHER" id="PTHR30055">
    <property type="entry name" value="HTH-TYPE TRANSCRIPTIONAL REGULATOR RUTR"/>
    <property type="match status" value="1"/>
</dbReference>
<dbReference type="PANTHER" id="PTHR30055:SF234">
    <property type="entry name" value="HTH-TYPE TRANSCRIPTIONAL REGULATOR BETI"/>
    <property type="match status" value="1"/>
</dbReference>
<reference evidence="6 7" key="1">
    <citation type="submission" date="2023-06" db="EMBL/GenBank/DDBJ databases">
        <authorList>
            <person name="Oyuntsetseg B."/>
            <person name="Kim S.B."/>
        </authorList>
    </citation>
    <scope>NUCLEOTIDE SEQUENCE [LARGE SCALE GENOMIC DNA]</scope>
    <source>
        <strain evidence="6 7">4-36</strain>
    </source>
</reference>
<dbReference type="PROSITE" id="PS50977">
    <property type="entry name" value="HTH_TETR_2"/>
    <property type="match status" value="1"/>
</dbReference>
<dbReference type="AlphaFoldDB" id="A0A9Y2NCS7"/>
<keyword evidence="3" id="KW-0804">Transcription</keyword>
<dbReference type="KEGG" id="amog:QRX60_44270"/>
<organism evidence="6 7">
    <name type="scientific">Amycolatopsis mongoliensis</name>
    <dbReference type="NCBI Taxonomy" id="715475"/>
    <lineage>
        <taxon>Bacteria</taxon>
        <taxon>Bacillati</taxon>
        <taxon>Actinomycetota</taxon>
        <taxon>Actinomycetes</taxon>
        <taxon>Pseudonocardiales</taxon>
        <taxon>Pseudonocardiaceae</taxon>
        <taxon>Amycolatopsis</taxon>
    </lineage>
</organism>
<dbReference type="SUPFAM" id="SSF48498">
    <property type="entry name" value="Tetracyclin repressor-like, C-terminal domain"/>
    <property type="match status" value="1"/>
</dbReference>
<dbReference type="EMBL" id="CP127295">
    <property type="protein sequence ID" value="WIY00991.1"/>
    <property type="molecule type" value="Genomic_DNA"/>
</dbReference>
<accession>A0A9Y2NCS7</accession>